<evidence type="ECO:0000259" key="1">
    <source>
        <dbReference type="Pfam" id="PF08241"/>
    </source>
</evidence>
<organism evidence="2 3">
    <name type="scientific">Poritiphilus flavus</name>
    <dbReference type="NCBI Taxonomy" id="2697053"/>
    <lineage>
        <taxon>Bacteria</taxon>
        <taxon>Pseudomonadati</taxon>
        <taxon>Bacteroidota</taxon>
        <taxon>Flavobacteriia</taxon>
        <taxon>Flavobacteriales</taxon>
        <taxon>Flavobacteriaceae</taxon>
        <taxon>Poritiphilus</taxon>
    </lineage>
</organism>
<dbReference type="GO" id="GO:0008757">
    <property type="term" value="F:S-adenosylmethionine-dependent methyltransferase activity"/>
    <property type="evidence" value="ECO:0007669"/>
    <property type="project" value="InterPro"/>
</dbReference>
<dbReference type="InterPro" id="IPR029063">
    <property type="entry name" value="SAM-dependent_MTases_sf"/>
</dbReference>
<dbReference type="PANTHER" id="PTHR45036">
    <property type="entry name" value="METHYLTRANSFERASE LIKE 7B"/>
    <property type="match status" value="1"/>
</dbReference>
<dbReference type="AlphaFoldDB" id="A0A6L9E967"/>
<sequence length="187" mass="21489">MHYKYKNRKTALFSDLPERLLEIGPGAGANMRYYKPGTEVIAVEPNPHMHRSLIDQSERYGLQLRIVKGSAEVLNLMDNSIDAVVSTLTLCTIPDERQALSEIKRVLKPGGKFYFLEHVAANKGSLLRRIQIVIHRPWKWFFDGCHTHKNLRRRICETGFSNVQIENFKLYSPFIPITPQISGIARK</sequence>
<evidence type="ECO:0000313" key="2">
    <source>
        <dbReference type="EMBL" id="NAS11152.1"/>
    </source>
</evidence>
<gene>
    <name evidence="2" type="ORF">GTQ38_04015</name>
</gene>
<dbReference type="GO" id="GO:0032259">
    <property type="term" value="P:methylation"/>
    <property type="evidence" value="ECO:0007669"/>
    <property type="project" value="UniProtKB-KW"/>
</dbReference>
<proteinExistence type="predicted"/>
<dbReference type="RefSeq" id="WP_161434198.1">
    <property type="nucleotide sequence ID" value="NZ_WXYO01000002.1"/>
</dbReference>
<dbReference type="PANTHER" id="PTHR45036:SF1">
    <property type="entry name" value="METHYLTRANSFERASE LIKE 7A"/>
    <property type="match status" value="1"/>
</dbReference>
<dbReference type="Proteomes" id="UP000475249">
    <property type="component" value="Unassembled WGS sequence"/>
</dbReference>
<dbReference type="CDD" id="cd02440">
    <property type="entry name" value="AdoMet_MTases"/>
    <property type="match status" value="1"/>
</dbReference>
<feature type="domain" description="Methyltransferase type 11" evidence="1">
    <location>
        <begin position="21"/>
        <end position="115"/>
    </location>
</feature>
<dbReference type="EMBL" id="WXYO01000002">
    <property type="protein sequence ID" value="NAS11152.1"/>
    <property type="molecule type" value="Genomic_DNA"/>
</dbReference>
<keyword evidence="3" id="KW-1185">Reference proteome</keyword>
<comment type="caution">
    <text evidence="2">The sequence shown here is derived from an EMBL/GenBank/DDBJ whole genome shotgun (WGS) entry which is preliminary data.</text>
</comment>
<dbReference type="InterPro" id="IPR052356">
    <property type="entry name" value="Thiol_S-MT"/>
</dbReference>
<accession>A0A6L9E967</accession>
<dbReference type="InterPro" id="IPR013216">
    <property type="entry name" value="Methyltransf_11"/>
</dbReference>
<evidence type="ECO:0000313" key="3">
    <source>
        <dbReference type="Proteomes" id="UP000475249"/>
    </source>
</evidence>
<keyword evidence="2" id="KW-0489">Methyltransferase</keyword>
<keyword evidence="2" id="KW-0808">Transferase</keyword>
<name>A0A6L9E967_9FLAO</name>
<dbReference type="Pfam" id="PF08241">
    <property type="entry name" value="Methyltransf_11"/>
    <property type="match status" value="1"/>
</dbReference>
<dbReference type="Gene3D" id="3.40.50.150">
    <property type="entry name" value="Vaccinia Virus protein VP39"/>
    <property type="match status" value="1"/>
</dbReference>
<protein>
    <submittedName>
        <fullName evidence="2">Methyltransferase domain-containing protein</fullName>
    </submittedName>
</protein>
<reference evidence="2 3" key="1">
    <citation type="submission" date="2020-01" db="EMBL/GenBank/DDBJ databases">
        <title>Bacteria diversity of Porities sp.</title>
        <authorList>
            <person name="Wang G."/>
        </authorList>
    </citation>
    <scope>NUCLEOTIDE SEQUENCE [LARGE SCALE GENOMIC DNA]</scope>
    <source>
        <strain evidence="2 3">R33</strain>
    </source>
</reference>
<dbReference type="SUPFAM" id="SSF53335">
    <property type="entry name" value="S-adenosyl-L-methionine-dependent methyltransferases"/>
    <property type="match status" value="1"/>
</dbReference>